<dbReference type="Gene3D" id="3.40.190.10">
    <property type="entry name" value="Periplasmic binding protein-like II"/>
    <property type="match status" value="2"/>
</dbReference>
<protein>
    <submittedName>
        <fullName evidence="6">LysR family transcriptional regulator</fullName>
    </submittedName>
</protein>
<dbReference type="GO" id="GO:0003700">
    <property type="term" value="F:DNA-binding transcription factor activity"/>
    <property type="evidence" value="ECO:0007669"/>
    <property type="project" value="InterPro"/>
</dbReference>
<evidence type="ECO:0000256" key="3">
    <source>
        <dbReference type="ARBA" id="ARBA00023125"/>
    </source>
</evidence>
<evidence type="ECO:0000313" key="7">
    <source>
        <dbReference type="Proteomes" id="UP000033400"/>
    </source>
</evidence>
<dbReference type="AlphaFoldDB" id="A0A0F4V783"/>
<dbReference type="SUPFAM" id="SSF53850">
    <property type="entry name" value="Periplasmic binding protein-like II"/>
    <property type="match status" value="1"/>
</dbReference>
<dbReference type="Proteomes" id="UP000033400">
    <property type="component" value="Unassembled WGS sequence"/>
</dbReference>
<dbReference type="GO" id="GO:0003677">
    <property type="term" value="F:DNA binding"/>
    <property type="evidence" value="ECO:0007669"/>
    <property type="project" value="UniProtKB-KW"/>
</dbReference>
<keyword evidence="3" id="KW-0238">DNA-binding</keyword>
<evidence type="ECO:0000256" key="2">
    <source>
        <dbReference type="ARBA" id="ARBA00023015"/>
    </source>
</evidence>
<feature type="domain" description="HTH lysR-type" evidence="5">
    <location>
        <begin position="12"/>
        <end position="69"/>
    </location>
</feature>
<dbReference type="InterPro" id="IPR000847">
    <property type="entry name" value="LysR_HTH_N"/>
</dbReference>
<comment type="caution">
    <text evidence="6">The sequence shown here is derived from an EMBL/GenBank/DDBJ whole genome shotgun (WGS) entry which is preliminary data.</text>
</comment>
<dbReference type="Pfam" id="PF03466">
    <property type="entry name" value="LysR_substrate"/>
    <property type="match status" value="1"/>
</dbReference>
<dbReference type="PANTHER" id="PTHR30118:SF15">
    <property type="entry name" value="TRANSCRIPTIONAL REGULATORY PROTEIN"/>
    <property type="match status" value="1"/>
</dbReference>
<name>A0A0F4V783_PSEFL</name>
<evidence type="ECO:0000313" key="6">
    <source>
        <dbReference type="EMBL" id="KJZ64594.1"/>
    </source>
</evidence>
<dbReference type="PROSITE" id="PS50931">
    <property type="entry name" value="HTH_LYSR"/>
    <property type="match status" value="1"/>
</dbReference>
<organism evidence="6 7">
    <name type="scientific">Pseudomonas fluorescens</name>
    <dbReference type="NCBI Taxonomy" id="294"/>
    <lineage>
        <taxon>Bacteria</taxon>
        <taxon>Pseudomonadati</taxon>
        <taxon>Pseudomonadota</taxon>
        <taxon>Gammaproteobacteria</taxon>
        <taxon>Pseudomonadales</taxon>
        <taxon>Pseudomonadaceae</taxon>
        <taxon>Pseudomonas</taxon>
    </lineage>
</organism>
<proteinExistence type="inferred from homology"/>
<comment type="similarity">
    <text evidence="1">Belongs to the LysR transcriptional regulatory family.</text>
</comment>
<dbReference type="InterPro" id="IPR005119">
    <property type="entry name" value="LysR_subst-bd"/>
</dbReference>
<dbReference type="OrthoDB" id="8720143at2"/>
<dbReference type="InterPro" id="IPR036390">
    <property type="entry name" value="WH_DNA-bd_sf"/>
</dbReference>
<evidence type="ECO:0000256" key="1">
    <source>
        <dbReference type="ARBA" id="ARBA00009437"/>
    </source>
</evidence>
<dbReference type="SUPFAM" id="SSF46785">
    <property type="entry name" value="Winged helix' DNA-binding domain"/>
    <property type="match status" value="1"/>
</dbReference>
<keyword evidence="2" id="KW-0805">Transcription regulation</keyword>
<dbReference type="Pfam" id="PF00126">
    <property type="entry name" value="HTH_1"/>
    <property type="match status" value="1"/>
</dbReference>
<dbReference type="PATRIC" id="fig|294.133.peg.3040"/>
<sequence>MPYICSMNTSNFDLNLLRVFDMLLREQNVSRAAERLALTQPTVSNALARLRDVLGDPLLVRVGRRMCPTPRALALEGPIRAALQQIEQTLATGDAFDPQRSHRQLRIALTDFVEQMCMPSLLACLQTRAPHLRIDVAHLTPSLPVEALDRGELDLVLGRFDQIPARFTRQLWRSETLRVAVRQGHVQLIDGLDLDSFLQLRHVWVHGGQTRGMVDQWLAEQNLARQIVYTTPNYLQAAHLVAATDLGVVLPTQLAQQFARLLPLELHELPFALPPFELELVHLASRQHDPALAWLKAQILTIQPS</sequence>
<dbReference type="PANTHER" id="PTHR30118">
    <property type="entry name" value="HTH-TYPE TRANSCRIPTIONAL REGULATOR LEUO-RELATED"/>
    <property type="match status" value="1"/>
</dbReference>
<dbReference type="Gene3D" id="1.10.10.10">
    <property type="entry name" value="Winged helix-like DNA-binding domain superfamily/Winged helix DNA-binding domain"/>
    <property type="match status" value="1"/>
</dbReference>
<dbReference type="RefSeq" id="WP_046054808.1">
    <property type="nucleotide sequence ID" value="NZ_LACH01000036.1"/>
</dbReference>
<evidence type="ECO:0000259" key="5">
    <source>
        <dbReference type="PROSITE" id="PS50931"/>
    </source>
</evidence>
<dbReference type="InterPro" id="IPR036388">
    <property type="entry name" value="WH-like_DNA-bd_sf"/>
</dbReference>
<reference evidence="6 7" key="1">
    <citation type="submission" date="2015-03" db="EMBL/GenBank/DDBJ databases">
        <title>Comparative genomics of Pseudomonas insights into diversity of traits involved in vanlence and defense.</title>
        <authorList>
            <person name="Qin Y."/>
        </authorList>
    </citation>
    <scope>NUCLEOTIDE SEQUENCE [LARGE SCALE GENOMIC DNA]</scope>
    <source>
        <strain evidence="6 7">H24</strain>
    </source>
</reference>
<accession>A0A0F4V783</accession>
<keyword evidence="4" id="KW-0804">Transcription</keyword>
<dbReference type="PRINTS" id="PR00039">
    <property type="entry name" value="HTHLYSR"/>
</dbReference>
<dbReference type="InterPro" id="IPR050389">
    <property type="entry name" value="LysR-type_TF"/>
</dbReference>
<gene>
    <name evidence="6" type="ORF">VD17_17150</name>
</gene>
<evidence type="ECO:0000256" key="4">
    <source>
        <dbReference type="ARBA" id="ARBA00023163"/>
    </source>
</evidence>
<dbReference type="EMBL" id="LACH01000036">
    <property type="protein sequence ID" value="KJZ64594.1"/>
    <property type="molecule type" value="Genomic_DNA"/>
</dbReference>